<protein>
    <submittedName>
        <fullName evidence="1">Uncharacterized protein</fullName>
    </submittedName>
</protein>
<evidence type="ECO:0000313" key="1">
    <source>
        <dbReference type="EMBL" id="KAK7572124.1"/>
    </source>
</evidence>
<reference evidence="1 2" key="1">
    <citation type="submission" date="2024-03" db="EMBL/GenBank/DDBJ databases">
        <title>Adaptation during the transition from Ophiocordyceps entomopathogen to insect associate is accompanied by gene loss and intensified selection.</title>
        <authorList>
            <person name="Ward C.M."/>
            <person name="Onetto C.A."/>
            <person name="Borneman A.R."/>
        </authorList>
    </citation>
    <scope>NUCLEOTIDE SEQUENCE [LARGE SCALE GENOMIC DNA]</scope>
    <source>
        <strain evidence="1">AWRI1</strain>
        <tissue evidence="1">Single Adult Female</tissue>
    </source>
</reference>
<keyword evidence="2" id="KW-1185">Reference proteome</keyword>
<sequence>MLPDGNFKQPEKSHCQCRHSDSLANTEVRIVLFIGVDKMTNLKEELNQYLARNDTSKNGTSMTAGLKTLGKLFKKPDSEDNEDLLTSNQKYFCHDFCPALVDTLKLYCTSVSMT</sequence>
<organism evidence="1 2">
    <name type="scientific">Parthenolecanium corni</name>
    <dbReference type="NCBI Taxonomy" id="536013"/>
    <lineage>
        <taxon>Eukaryota</taxon>
        <taxon>Metazoa</taxon>
        <taxon>Ecdysozoa</taxon>
        <taxon>Arthropoda</taxon>
        <taxon>Hexapoda</taxon>
        <taxon>Insecta</taxon>
        <taxon>Pterygota</taxon>
        <taxon>Neoptera</taxon>
        <taxon>Paraneoptera</taxon>
        <taxon>Hemiptera</taxon>
        <taxon>Sternorrhyncha</taxon>
        <taxon>Coccoidea</taxon>
        <taxon>Coccidae</taxon>
        <taxon>Parthenolecanium</taxon>
    </lineage>
</organism>
<dbReference type="EMBL" id="JBBCAQ010000038">
    <property type="protein sequence ID" value="KAK7572124.1"/>
    <property type="molecule type" value="Genomic_DNA"/>
</dbReference>
<gene>
    <name evidence="1" type="ORF">V9T40_014596</name>
</gene>
<evidence type="ECO:0000313" key="2">
    <source>
        <dbReference type="Proteomes" id="UP001367676"/>
    </source>
</evidence>
<name>A0AAN9T3I4_9HEMI</name>
<comment type="caution">
    <text evidence="1">The sequence shown here is derived from an EMBL/GenBank/DDBJ whole genome shotgun (WGS) entry which is preliminary data.</text>
</comment>
<dbReference type="AlphaFoldDB" id="A0AAN9T3I4"/>
<dbReference type="Proteomes" id="UP001367676">
    <property type="component" value="Unassembled WGS sequence"/>
</dbReference>
<proteinExistence type="predicted"/>
<accession>A0AAN9T3I4</accession>